<dbReference type="Proteomes" id="UP000002036">
    <property type="component" value="Chromosome F"/>
</dbReference>
<comment type="cofactor">
    <cofactor evidence="11">
        <name>FAD</name>
        <dbReference type="ChEBI" id="CHEBI:57692"/>
    </cofactor>
    <text evidence="11">Binds 1 FAD per subunit.</text>
</comment>
<dbReference type="InterPro" id="IPR050464">
    <property type="entry name" value="Zeta_carotene_desat/Oxidored"/>
</dbReference>
<keyword evidence="6 11" id="KW-0274">FAD</keyword>
<evidence type="ECO:0000256" key="3">
    <source>
        <dbReference type="ARBA" id="ARBA00010551"/>
    </source>
</evidence>
<dbReference type="KEGG" id="lth:KLTH0F13794g"/>
<evidence type="ECO:0000256" key="10">
    <source>
        <dbReference type="ARBA" id="ARBA00047554"/>
    </source>
</evidence>
<comment type="similarity">
    <text evidence="3 11">Belongs to the protoporphyrinogen/coproporphyrinogen oxidase family. Protoporphyrinogen oxidase subfamily.</text>
</comment>
<accession>C5DJ61</accession>
<dbReference type="FunCoup" id="C5DJ61">
    <property type="interactions" value="533"/>
</dbReference>
<keyword evidence="7 11" id="KW-0560">Oxidoreductase</keyword>
<reference evidence="14 15" key="1">
    <citation type="journal article" date="2009" name="Genome Res.">
        <title>Comparative genomics of protoploid Saccharomycetaceae.</title>
        <authorList>
            <consortium name="The Genolevures Consortium"/>
            <person name="Souciet J.-L."/>
            <person name="Dujon B."/>
            <person name="Gaillardin C."/>
            <person name="Johnston M."/>
            <person name="Baret P.V."/>
            <person name="Cliften P."/>
            <person name="Sherman D.J."/>
            <person name="Weissenbach J."/>
            <person name="Westhof E."/>
            <person name="Wincker P."/>
            <person name="Jubin C."/>
            <person name="Poulain J."/>
            <person name="Barbe V."/>
            <person name="Segurens B."/>
            <person name="Artiguenave F."/>
            <person name="Anthouard V."/>
            <person name="Vacherie B."/>
            <person name="Val M.-E."/>
            <person name="Fulton R.S."/>
            <person name="Minx P."/>
            <person name="Wilson R."/>
            <person name="Durrens P."/>
            <person name="Jean G."/>
            <person name="Marck C."/>
            <person name="Martin T."/>
            <person name="Nikolski M."/>
            <person name="Rolland T."/>
            <person name="Seret M.-L."/>
            <person name="Casaregola S."/>
            <person name="Despons L."/>
            <person name="Fairhead C."/>
            <person name="Fischer G."/>
            <person name="Lafontaine I."/>
            <person name="Leh V."/>
            <person name="Lemaire M."/>
            <person name="de Montigny J."/>
            <person name="Neuveglise C."/>
            <person name="Thierry A."/>
            <person name="Blanc-Lenfle I."/>
            <person name="Bleykasten C."/>
            <person name="Diffels J."/>
            <person name="Fritsch E."/>
            <person name="Frangeul L."/>
            <person name="Goeffon A."/>
            <person name="Jauniaux N."/>
            <person name="Kachouri-Lafond R."/>
            <person name="Payen C."/>
            <person name="Potier S."/>
            <person name="Pribylova L."/>
            <person name="Ozanne C."/>
            <person name="Richard G.-F."/>
            <person name="Sacerdot C."/>
            <person name="Straub M.-L."/>
            <person name="Talla E."/>
        </authorList>
    </citation>
    <scope>NUCLEOTIDE SEQUENCE [LARGE SCALE GENOMIC DNA]</scope>
    <source>
        <strain evidence="15">ATCC 56472 / CBS 6340 / NRRL Y-8284</strain>
    </source>
</reference>
<evidence type="ECO:0000256" key="7">
    <source>
        <dbReference type="ARBA" id="ARBA00023002"/>
    </source>
</evidence>
<dbReference type="SUPFAM" id="SSF51905">
    <property type="entry name" value="FAD/NAD(P)-binding domain"/>
    <property type="match status" value="1"/>
</dbReference>
<dbReference type="NCBIfam" id="TIGR00562">
    <property type="entry name" value="proto_IX_ox"/>
    <property type="match status" value="1"/>
</dbReference>
<comment type="catalytic activity">
    <reaction evidence="10 11">
        <text>protoporphyrinogen IX + 3 O2 = protoporphyrin IX + 3 H2O2</text>
        <dbReference type="Rhea" id="RHEA:25576"/>
        <dbReference type="ChEBI" id="CHEBI:15379"/>
        <dbReference type="ChEBI" id="CHEBI:16240"/>
        <dbReference type="ChEBI" id="CHEBI:57306"/>
        <dbReference type="ChEBI" id="CHEBI:57307"/>
        <dbReference type="EC" id="1.3.3.4"/>
    </reaction>
</comment>
<organism evidence="14 15">
    <name type="scientific">Lachancea thermotolerans (strain ATCC 56472 / CBS 6340 / NRRL Y-8284)</name>
    <name type="common">Yeast</name>
    <name type="synonym">Kluyveromyces thermotolerans</name>
    <dbReference type="NCBI Taxonomy" id="559295"/>
    <lineage>
        <taxon>Eukaryota</taxon>
        <taxon>Fungi</taxon>
        <taxon>Dikarya</taxon>
        <taxon>Ascomycota</taxon>
        <taxon>Saccharomycotina</taxon>
        <taxon>Saccharomycetes</taxon>
        <taxon>Saccharomycetales</taxon>
        <taxon>Saccharomycetaceae</taxon>
        <taxon>Lachancea</taxon>
    </lineage>
</organism>
<dbReference type="InParanoid" id="C5DJ61"/>
<keyword evidence="8 11" id="KW-0350">Heme biosynthesis</keyword>
<evidence type="ECO:0000256" key="4">
    <source>
        <dbReference type="ARBA" id="ARBA00012867"/>
    </source>
</evidence>
<dbReference type="OMA" id="EHNQAVQ"/>
<dbReference type="PANTHER" id="PTHR42923">
    <property type="entry name" value="PROTOPORPHYRINOGEN OXIDASE"/>
    <property type="match status" value="1"/>
</dbReference>
<dbReference type="SUPFAM" id="SSF54373">
    <property type="entry name" value="FAD-linked reductases, C-terminal domain"/>
    <property type="match status" value="1"/>
</dbReference>
<dbReference type="OrthoDB" id="438553at2759"/>
<evidence type="ECO:0000256" key="5">
    <source>
        <dbReference type="ARBA" id="ARBA00022630"/>
    </source>
</evidence>
<evidence type="ECO:0000256" key="6">
    <source>
        <dbReference type="ARBA" id="ARBA00022827"/>
    </source>
</evidence>
<comment type="function">
    <text evidence="1 11">Catalyzes the 6-electron oxidation of protoporphyrinogen-IX to form protoporphyrin-IX.</text>
</comment>
<protein>
    <recommendedName>
        <fullName evidence="4 11">Protoporphyrinogen oxidase</fullName>
        <ecNumber evidence="4 11">1.3.3.4</ecNumber>
    </recommendedName>
</protein>
<feature type="domain" description="Amine oxidase" evidence="13">
    <location>
        <begin position="22"/>
        <end position="358"/>
    </location>
</feature>
<dbReference type="Gene3D" id="3.50.50.60">
    <property type="entry name" value="FAD/NAD(P)-binding domain"/>
    <property type="match status" value="1"/>
</dbReference>
<name>C5DJ61_LACTC</name>
<evidence type="ECO:0000256" key="2">
    <source>
        <dbReference type="ARBA" id="ARBA00005073"/>
    </source>
</evidence>
<dbReference type="Pfam" id="PF01593">
    <property type="entry name" value="Amino_oxidase"/>
    <property type="match status" value="1"/>
</dbReference>
<evidence type="ECO:0000256" key="9">
    <source>
        <dbReference type="ARBA" id="ARBA00023244"/>
    </source>
</evidence>
<dbReference type="GO" id="GO:0005743">
    <property type="term" value="C:mitochondrial inner membrane"/>
    <property type="evidence" value="ECO:0007669"/>
    <property type="project" value="UniProtKB-SubCell"/>
</dbReference>
<evidence type="ECO:0000313" key="15">
    <source>
        <dbReference type="Proteomes" id="UP000002036"/>
    </source>
</evidence>
<evidence type="ECO:0000259" key="13">
    <source>
        <dbReference type="Pfam" id="PF01593"/>
    </source>
</evidence>
<keyword evidence="12" id="KW-0472">Membrane</keyword>
<evidence type="ECO:0000256" key="12">
    <source>
        <dbReference type="SAM" id="Phobius"/>
    </source>
</evidence>
<dbReference type="EC" id="1.3.3.4" evidence="4 11"/>
<evidence type="ECO:0000256" key="11">
    <source>
        <dbReference type="RuleBase" id="RU367069"/>
    </source>
</evidence>
<comment type="subcellular location">
    <subcellularLocation>
        <location evidence="11">Mitochondrion inner membrane</location>
    </subcellularLocation>
</comment>
<keyword evidence="9 11" id="KW-0627">Porphyrin biosynthesis</keyword>
<evidence type="ECO:0000256" key="1">
    <source>
        <dbReference type="ARBA" id="ARBA00002600"/>
    </source>
</evidence>
<dbReference type="STRING" id="559295.C5DJ61"/>
<evidence type="ECO:0000256" key="8">
    <source>
        <dbReference type="ARBA" id="ARBA00023133"/>
    </source>
</evidence>
<dbReference type="InterPro" id="IPR002937">
    <property type="entry name" value="Amino_oxidase"/>
</dbReference>
<sequence>MIPQCGKLAANANVAVVGAGVGGLSFAYFLSKLRPDVNVTVVEASKRQGGWINSSKIEDKPGHAVVIEKGPRTLRGVAPGTTLIIDTLKALNQESAVFYIESQSEANRKFLLAPNDQLVQVPNSLRTFYKFISGPLGKGFGSGLLGEAFRKGPVNKISDESAHNFISRRFGNEYVSNNIFSALFHGIYAGDIKKISAKKTLGTMVELEQKQGSLIRGMIKKYMSKSDGVSEPQLPDSLKEYGNLMGRDMPDLMKLHSTLKKLPMLGLQNGLETFPESLAIALGQMSNVKILSGDASSRLSMSDGSKAEIHLESGRKLANFDHIRLTNTPGVISKMIQNKDLIRQLQKVHSNTVVLVNFYLAGEDLVDTYHSFGYLVPQSNRNEERLLGVIFDSVIEQNFKPFVKSGVPHAAVRQKGKYTKLTAMLEGHYLNEEGLAGLKEDSFYVGSVKRALSRHMGIPEEALNRGIWQVTPAKECLPQFFVGYDDWLAQLSKRFVENYGSHVSLGGMAFGKGPGVPDVVMDGFEDAAKLA</sequence>
<keyword evidence="5 11" id="KW-0285">Flavoprotein</keyword>
<proteinExistence type="inferred from homology"/>
<keyword evidence="12" id="KW-1133">Transmembrane helix</keyword>
<feature type="transmembrane region" description="Helical" evidence="12">
    <location>
        <begin position="12"/>
        <end position="30"/>
    </location>
</feature>
<gene>
    <name evidence="14" type="ordered locus">KLTH0F13794g</name>
</gene>
<dbReference type="InterPro" id="IPR004572">
    <property type="entry name" value="Protoporphyrinogen_oxidase"/>
</dbReference>
<dbReference type="UniPathway" id="UPA00251">
    <property type="reaction ID" value="UER00324"/>
</dbReference>
<evidence type="ECO:0000313" key="14">
    <source>
        <dbReference type="EMBL" id="CAR24350.1"/>
    </source>
</evidence>
<dbReference type="HOGENOM" id="CLU_009629_1_2_1"/>
<keyword evidence="15" id="KW-1185">Reference proteome</keyword>
<dbReference type="AlphaFoldDB" id="C5DJ61"/>
<dbReference type="PANTHER" id="PTHR42923:SF3">
    <property type="entry name" value="PROTOPORPHYRINOGEN OXIDASE"/>
    <property type="match status" value="1"/>
</dbReference>
<dbReference type="RefSeq" id="XP_002554787.1">
    <property type="nucleotide sequence ID" value="XM_002554741.1"/>
</dbReference>
<keyword evidence="12" id="KW-0812">Transmembrane</keyword>
<dbReference type="GO" id="GO:0004729">
    <property type="term" value="F:oxygen-dependent protoporphyrinogen oxidase activity"/>
    <property type="evidence" value="ECO:0007669"/>
    <property type="project" value="UniProtKB-UniRule"/>
</dbReference>
<dbReference type="eggNOG" id="KOG1276">
    <property type="taxonomic scope" value="Eukaryota"/>
</dbReference>
<dbReference type="GeneID" id="8293013"/>
<dbReference type="InterPro" id="IPR036188">
    <property type="entry name" value="FAD/NAD-bd_sf"/>
</dbReference>
<comment type="pathway">
    <text evidence="2 11">Porphyrin-containing compound metabolism; protoporphyrin-IX biosynthesis; protoporphyrin-IX from protoporphyrinogen-IX: step 1/1.</text>
</comment>
<dbReference type="GO" id="GO:0006782">
    <property type="term" value="P:protoporphyrinogen IX biosynthetic process"/>
    <property type="evidence" value="ECO:0007669"/>
    <property type="project" value="UniProtKB-UniRule"/>
</dbReference>
<dbReference type="EMBL" id="CU928170">
    <property type="protein sequence ID" value="CAR24350.1"/>
    <property type="molecule type" value="Genomic_DNA"/>
</dbReference>